<feature type="compositionally biased region" description="Low complexity" evidence="1">
    <location>
        <begin position="543"/>
        <end position="558"/>
    </location>
</feature>
<feature type="compositionally biased region" description="Polar residues" evidence="1">
    <location>
        <begin position="187"/>
        <end position="202"/>
    </location>
</feature>
<feature type="compositionally biased region" description="Low complexity" evidence="1">
    <location>
        <begin position="391"/>
        <end position="435"/>
    </location>
</feature>
<reference evidence="3" key="1">
    <citation type="submission" date="2020-04" db="EMBL/GenBank/DDBJ databases">
        <title>Analysis of mating type loci in Filobasidium floriforme.</title>
        <authorList>
            <person name="Nowrousian M."/>
        </authorList>
    </citation>
    <scope>NUCLEOTIDE SEQUENCE</scope>
    <source>
        <strain evidence="3">CBS 6242</strain>
    </source>
</reference>
<dbReference type="EMBL" id="JABELV010000040">
    <property type="protein sequence ID" value="KAG7562046.1"/>
    <property type="molecule type" value="Genomic_DNA"/>
</dbReference>
<dbReference type="PROSITE" id="PS51673">
    <property type="entry name" value="SUZ"/>
    <property type="match status" value="1"/>
</dbReference>
<evidence type="ECO:0000259" key="2">
    <source>
        <dbReference type="PROSITE" id="PS51673"/>
    </source>
</evidence>
<feature type="compositionally biased region" description="Polar residues" evidence="1">
    <location>
        <begin position="216"/>
        <end position="231"/>
    </location>
</feature>
<feature type="compositionally biased region" description="Basic and acidic residues" evidence="1">
    <location>
        <begin position="315"/>
        <end position="330"/>
    </location>
</feature>
<dbReference type="AlphaFoldDB" id="A0A8K0JSP9"/>
<feature type="compositionally biased region" description="Low complexity" evidence="1">
    <location>
        <begin position="149"/>
        <end position="162"/>
    </location>
</feature>
<feature type="compositionally biased region" description="Polar residues" evidence="1">
    <location>
        <begin position="102"/>
        <end position="129"/>
    </location>
</feature>
<evidence type="ECO:0000256" key="1">
    <source>
        <dbReference type="SAM" id="MobiDB-lite"/>
    </source>
</evidence>
<organism evidence="3 4">
    <name type="scientific">Filobasidium floriforme</name>
    <dbReference type="NCBI Taxonomy" id="5210"/>
    <lineage>
        <taxon>Eukaryota</taxon>
        <taxon>Fungi</taxon>
        <taxon>Dikarya</taxon>
        <taxon>Basidiomycota</taxon>
        <taxon>Agaricomycotina</taxon>
        <taxon>Tremellomycetes</taxon>
        <taxon>Filobasidiales</taxon>
        <taxon>Filobasidiaceae</taxon>
        <taxon>Filobasidium</taxon>
    </lineage>
</organism>
<feature type="domain" description="SUZ" evidence="2">
    <location>
        <begin position="226"/>
        <end position="335"/>
    </location>
</feature>
<feature type="region of interest" description="Disordered" evidence="1">
    <location>
        <begin position="621"/>
        <end position="759"/>
    </location>
</feature>
<feature type="compositionally biased region" description="Gly residues" evidence="1">
    <location>
        <begin position="748"/>
        <end position="759"/>
    </location>
</feature>
<feature type="compositionally biased region" description="Gly residues" evidence="1">
    <location>
        <begin position="725"/>
        <end position="734"/>
    </location>
</feature>
<feature type="compositionally biased region" description="Polar residues" evidence="1">
    <location>
        <begin position="136"/>
        <end position="148"/>
    </location>
</feature>
<feature type="compositionally biased region" description="Low complexity" evidence="1">
    <location>
        <begin position="71"/>
        <end position="82"/>
    </location>
</feature>
<feature type="compositionally biased region" description="Low complexity" evidence="1">
    <location>
        <begin position="692"/>
        <end position="713"/>
    </location>
</feature>
<sequence length="759" mass="77628">MNNDTKTPSVAGSEDDWETADFSNIAQTKPQRRPSSELAANLRPSAPTFQPRTTKPPTPRLWEPEPPVAPSGSRTMAGTAASGTGGTGRSVLLGPAIEGREPTSSSSNADLAVRSRTQPAQVEAQTVINSPEKDQSTPIPTSAQPLPITSSGSRSGTSPSTPDLSGSTIRPTTILMKRESAAPARPVSTSMVGQGIGSTSSPFGDDDEWNLDPRTTVVSNSQLWEQANNSAPMPDLPKNAPPMPTAASLRILRRPSPATSASSSSRQNLQGGDGSGNNGSDEALNEQRDGGVMFRGSPGGGGGNGSRSGSRRNKTLIEREEEYKRARERIFGTTEGSVSGGAVGEAAVPDNRSEVSGGESGAVTPARSGSSSTGSVSASTASGVVGGGSNQAGSAQGQPQAQTPTSSQSQSQSRSGSVGPGSSTSSSSRARTGPTQSSKRRGESHFEPLRPPGSGGSPAGPAYQSMQAGGNLGAMLPTMNNTGGMGYPRGATRDRFNASGYGPMGMYQAYEPAPYGMGLSGGMPYQGTAQQQQQQQPGGFSMYPQLAGGYQPGQGQAQPQLGMAPGGYGRMGGAGNMGGFGAGPMRQPIGPGDADGMGFGQLRLNDAMPYGGGSGGSGGNVGYSDGWHGPPRPAYSSSSSSASSDVGSTGGYGHDPMYRGGGPMPPLQQQHHHHHHQQHSYAAQPQPQMMYNTNNNSNNSNINNSGGKSNNMSHLHGMEQPQPGYMGGRSGPGTYGQAWPALRKGSGPENGSGDPGYTR</sequence>
<feature type="compositionally biased region" description="Low complexity" evidence="1">
    <location>
        <begin position="254"/>
        <end position="266"/>
    </location>
</feature>
<dbReference type="Pfam" id="PF12752">
    <property type="entry name" value="SUZ"/>
    <property type="match status" value="1"/>
</dbReference>
<dbReference type="Proteomes" id="UP000812966">
    <property type="component" value="Unassembled WGS sequence"/>
</dbReference>
<accession>A0A8K0JSP9</accession>
<feature type="compositionally biased region" description="Gly residues" evidence="1">
    <location>
        <begin position="297"/>
        <end position="306"/>
    </location>
</feature>
<feature type="region of interest" description="Disordered" evidence="1">
    <location>
        <begin position="531"/>
        <end position="558"/>
    </location>
</feature>
<feature type="compositionally biased region" description="Polar residues" evidence="1">
    <location>
        <begin position="1"/>
        <end position="10"/>
    </location>
</feature>
<feature type="region of interest" description="Disordered" evidence="1">
    <location>
        <begin position="1"/>
        <end position="477"/>
    </location>
</feature>
<keyword evidence="4" id="KW-1185">Reference proteome</keyword>
<proteinExistence type="predicted"/>
<feature type="compositionally biased region" description="Pro residues" evidence="1">
    <location>
        <begin position="54"/>
        <end position="69"/>
    </location>
</feature>
<name>A0A8K0JSP9_9TREE</name>
<dbReference type="InterPro" id="IPR024771">
    <property type="entry name" value="SUZ"/>
</dbReference>
<evidence type="ECO:0000313" key="4">
    <source>
        <dbReference type="Proteomes" id="UP000812966"/>
    </source>
</evidence>
<feature type="compositionally biased region" description="Polar residues" evidence="1">
    <location>
        <begin position="680"/>
        <end position="691"/>
    </location>
</feature>
<protein>
    <recommendedName>
        <fullName evidence="2">SUZ domain-containing protein</fullName>
    </recommendedName>
</protein>
<comment type="caution">
    <text evidence="3">The sequence shown here is derived from an EMBL/GenBank/DDBJ whole genome shotgun (WGS) entry which is preliminary data.</text>
</comment>
<feature type="compositionally biased region" description="Low complexity" evidence="1">
    <location>
        <begin position="368"/>
        <end position="383"/>
    </location>
</feature>
<evidence type="ECO:0000313" key="3">
    <source>
        <dbReference type="EMBL" id="KAG7562046.1"/>
    </source>
</evidence>
<gene>
    <name evidence="3" type="ORF">FFLO_02518</name>
</gene>